<protein>
    <submittedName>
        <fullName evidence="1">Uncharacterized protein</fullName>
    </submittedName>
</protein>
<dbReference type="AlphaFoldDB" id="A4C0B5"/>
<evidence type="ECO:0000313" key="1">
    <source>
        <dbReference type="EMBL" id="EAR12858.1"/>
    </source>
</evidence>
<dbReference type="Proteomes" id="UP000003053">
    <property type="component" value="Unassembled WGS sequence"/>
</dbReference>
<name>A4C0B5_9FLAO</name>
<accession>A4C0B5</accession>
<gene>
    <name evidence="1" type="ORF">PI23P_09530</name>
</gene>
<reference evidence="1 2" key="1">
    <citation type="submission" date="2006-02" db="EMBL/GenBank/DDBJ databases">
        <authorList>
            <person name="Murray A."/>
            <person name="Staley J."/>
            <person name="Ferriera S."/>
            <person name="Johnson J."/>
            <person name="Kravitz S."/>
            <person name="Halpern A."/>
            <person name="Remington K."/>
            <person name="Beeson K."/>
            <person name="Tran B."/>
            <person name="Rogers Y.-H."/>
            <person name="Friedman R."/>
            <person name="Venter J.C."/>
        </authorList>
    </citation>
    <scope>NUCLEOTIDE SEQUENCE [LARGE SCALE GENOMIC DNA]</scope>
    <source>
        <strain evidence="1 2">23-P</strain>
    </source>
</reference>
<organism evidence="1 2">
    <name type="scientific">Polaribacter irgensii 23-P</name>
    <dbReference type="NCBI Taxonomy" id="313594"/>
    <lineage>
        <taxon>Bacteria</taxon>
        <taxon>Pseudomonadati</taxon>
        <taxon>Bacteroidota</taxon>
        <taxon>Flavobacteriia</taxon>
        <taxon>Flavobacteriales</taxon>
        <taxon>Flavobacteriaceae</taxon>
    </lineage>
</organism>
<proteinExistence type="predicted"/>
<comment type="caution">
    <text evidence="1">The sequence shown here is derived from an EMBL/GenBank/DDBJ whole genome shotgun (WGS) entry which is preliminary data.</text>
</comment>
<evidence type="ECO:0000313" key="2">
    <source>
        <dbReference type="Proteomes" id="UP000003053"/>
    </source>
</evidence>
<dbReference type="EMBL" id="AAOG01000002">
    <property type="protein sequence ID" value="EAR12858.1"/>
    <property type="molecule type" value="Genomic_DNA"/>
</dbReference>
<keyword evidence="2" id="KW-1185">Reference proteome</keyword>
<dbReference type="HOGENOM" id="CLU_3121055_0_0_10"/>
<sequence length="50" mass="5825">MDTKYNVEEALRPAKCKIEKIKTTDARIIKISGETDMRLHATTESRKKFK</sequence>